<reference evidence="8" key="1">
    <citation type="submission" date="2021-01" db="EMBL/GenBank/DDBJ databases">
        <authorList>
            <consortium name="Genoscope - CEA"/>
            <person name="William W."/>
        </authorList>
    </citation>
    <scope>NUCLEOTIDE SEQUENCE</scope>
</reference>
<evidence type="ECO:0000256" key="2">
    <source>
        <dbReference type="ARBA" id="ARBA00022692"/>
    </source>
</evidence>
<dbReference type="Proteomes" id="UP000692954">
    <property type="component" value="Unassembled WGS sequence"/>
</dbReference>
<dbReference type="GO" id="GO:0016020">
    <property type="term" value="C:membrane"/>
    <property type="evidence" value="ECO:0007669"/>
    <property type="project" value="UniProtKB-SubCell"/>
</dbReference>
<evidence type="ECO:0000313" key="9">
    <source>
        <dbReference type="Proteomes" id="UP000692954"/>
    </source>
</evidence>
<feature type="transmembrane region" description="Helical" evidence="6">
    <location>
        <begin position="270"/>
        <end position="289"/>
    </location>
</feature>
<accession>A0A8S1MGQ2</accession>
<proteinExistence type="predicted"/>
<dbReference type="GO" id="GO:0015179">
    <property type="term" value="F:L-amino acid transmembrane transporter activity"/>
    <property type="evidence" value="ECO:0007669"/>
    <property type="project" value="TreeGrafter"/>
</dbReference>
<evidence type="ECO:0000256" key="6">
    <source>
        <dbReference type="SAM" id="Phobius"/>
    </source>
</evidence>
<keyword evidence="3 6" id="KW-1133">Transmembrane helix</keyword>
<feature type="transmembrane region" description="Helical" evidence="6">
    <location>
        <begin position="335"/>
        <end position="360"/>
    </location>
</feature>
<feature type="region of interest" description="Disordered" evidence="5">
    <location>
        <begin position="1"/>
        <end position="22"/>
    </location>
</feature>
<feature type="transmembrane region" description="Helical" evidence="6">
    <location>
        <begin position="372"/>
        <end position="391"/>
    </location>
</feature>
<feature type="transmembrane region" description="Helical" evidence="6">
    <location>
        <begin position="163"/>
        <end position="183"/>
    </location>
</feature>
<keyword evidence="4 6" id="KW-0472">Membrane</keyword>
<comment type="caution">
    <text evidence="8">The sequence shown here is derived from an EMBL/GenBank/DDBJ whole genome shotgun (WGS) entry which is preliminary data.</text>
</comment>
<gene>
    <name evidence="8" type="ORF">PSON_ATCC_30995.1.T0320119</name>
</gene>
<organism evidence="8 9">
    <name type="scientific">Paramecium sonneborni</name>
    <dbReference type="NCBI Taxonomy" id="65129"/>
    <lineage>
        <taxon>Eukaryota</taxon>
        <taxon>Sar</taxon>
        <taxon>Alveolata</taxon>
        <taxon>Ciliophora</taxon>
        <taxon>Intramacronucleata</taxon>
        <taxon>Oligohymenophorea</taxon>
        <taxon>Peniculida</taxon>
        <taxon>Parameciidae</taxon>
        <taxon>Paramecium</taxon>
    </lineage>
</organism>
<feature type="transmembrane region" description="Helical" evidence="6">
    <location>
        <begin position="93"/>
        <end position="120"/>
    </location>
</feature>
<dbReference type="AlphaFoldDB" id="A0A8S1MGQ2"/>
<evidence type="ECO:0000313" key="8">
    <source>
        <dbReference type="EMBL" id="CAD8074484.1"/>
    </source>
</evidence>
<dbReference type="OrthoDB" id="296408at2759"/>
<evidence type="ECO:0000256" key="1">
    <source>
        <dbReference type="ARBA" id="ARBA00004141"/>
    </source>
</evidence>
<sequence length="399" mass="45145">MEESFTSNPENPEDSHNSKEQQSNSTQAFFNFIKSLVGIAILDLPYSANECGYALASILLLILSYGTIRTSLMLIKVAEESDIHYYSKIVKEFMGPISASILDIFLSGQQLFACIAYIIFFQQMCQLAFSSLPNYVSIIISLLIIIPLSLIRDLHFFHKTSTAGFLIAVFVLVTISGISISQFGTVQDVVAFNASGMFKFIGVAMFAYEGICTTLPVRYSMKDQKKFPFVFLSSSLTCLFMYIAFIIINCIALGTKLQQIIVFNLPNDKLWAFALQFLYAISILFTYPVQIYPAFTIIENRLKIRDTKIIWIVERMIVTSILYVIAYVIPSFNTFLNLIGMVFGTFLQFIYPITLYLLYFRDNLRVFEWIEASLVMIMGVGAGVLGLYFSIDDLVKQNS</sequence>
<keyword evidence="9" id="KW-1185">Reference proteome</keyword>
<name>A0A8S1MGQ2_9CILI</name>
<feature type="transmembrane region" description="Helical" evidence="6">
    <location>
        <begin position="52"/>
        <end position="72"/>
    </location>
</feature>
<feature type="compositionally biased region" description="Polar residues" evidence="5">
    <location>
        <begin position="1"/>
        <end position="10"/>
    </location>
</feature>
<feature type="transmembrane region" description="Helical" evidence="6">
    <location>
        <begin position="229"/>
        <end position="254"/>
    </location>
</feature>
<feature type="transmembrane region" description="Helical" evidence="6">
    <location>
        <begin position="309"/>
        <end position="329"/>
    </location>
</feature>
<feature type="domain" description="Amino acid transporter transmembrane" evidence="7">
    <location>
        <begin position="23"/>
        <end position="391"/>
    </location>
</feature>
<dbReference type="InterPro" id="IPR013057">
    <property type="entry name" value="AA_transpt_TM"/>
</dbReference>
<evidence type="ECO:0000256" key="3">
    <source>
        <dbReference type="ARBA" id="ARBA00022989"/>
    </source>
</evidence>
<dbReference type="PANTHER" id="PTHR22950">
    <property type="entry name" value="AMINO ACID TRANSPORTER"/>
    <property type="match status" value="1"/>
</dbReference>
<dbReference type="Pfam" id="PF01490">
    <property type="entry name" value="Aa_trans"/>
    <property type="match status" value="1"/>
</dbReference>
<keyword evidence="2 6" id="KW-0812">Transmembrane</keyword>
<evidence type="ECO:0000259" key="7">
    <source>
        <dbReference type="Pfam" id="PF01490"/>
    </source>
</evidence>
<evidence type="ECO:0000256" key="5">
    <source>
        <dbReference type="SAM" id="MobiDB-lite"/>
    </source>
</evidence>
<comment type="subcellular location">
    <subcellularLocation>
        <location evidence="1">Membrane</location>
        <topology evidence="1">Multi-pass membrane protein</topology>
    </subcellularLocation>
</comment>
<dbReference type="EMBL" id="CAJJDN010000032">
    <property type="protein sequence ID" value="CAD8074484.1"/>
    <property type="molecule type" value="Genomic_DNA"/>
</dbReference>
<feature type="transmembrane region" description="Helical" evidence="6">
    <location>
        <begin position="132"/>
        <end position="151"/>
    </location>
</feature>
<evidence type="ECO:0000256" key="4">
    <source>
        <dbReference type="ARBA" id="ARBA00023136"/>
    </source>
</evidence>
<protein>
    <recommendedName>
        <fullName evidence="7">Amino acid transporter transmembrane domain-containing protein</fullName>
    </recommendedName>
</protein>
<dbReference type="PANTHER" id="PTHR22950:SF666">
    <property type="entry name" value="VACUOLAR AMINO ACID TRANSPORTER 4"/>
    <property type="match status" value="1"/>
</dbReference>